<evidence type="ECO:0000256" key="1">
    <source>
        <dbReference type="ARBA" id="ARBA00022722"/>
    </source>
</evidence>
<dbReference type="GO" id="GO:0016787">
    <property type="term" value="F:hydrolase activity"/>
    <property type="evidence" value="ECO:0007669"/>
    <property type="project" value="UniProtKB-KW"/>
</dbReference>
<feature type="domain" description="HD" evidence="8">
    <location>
        <begin position="304"/>
        <end position="397"/>
    </location>
</feature>
<dbReference type="GO" id="GO:0005886">
    <property type="term" value="C:plasma membrane"/>
    <property type="evidence" value="ECO:0007669"/>
    <property type="project" value="UniProtKB-UniRule"/>
</dbReference>
<feature type="region of interest" description="Disordered" evidence="7">
    <location>
        <begin position="47"/>
        <end position="76"/>
    </location>
</feature>
<keyword evidence="1 5" id="KW-0540">Nuclease</keyword>
<organism evidence="9 10">
    <name type="scientific">Sanguibacter antarcticus</name>
    <dbReference type="NCBI Taxonomy" id="372484"/>
    <lineage>
        <taxon>Bacteria</taxon>
        <taxon>Bacillati</taxon>
        <taxon>Actinomycetota</taxon>
        <taxon>Actinomycetes</taxon>
        <taxon>Micrococcales</taxon>
        <taxon>Sanguibacteraceae</taxon>
        <taxon>Sanguibacter</taxon>
    </lineage>
</organism>
<dbReference type="GO" id="GO:0004521">
    <property type="term" value="F:RNA endonuclease activity"/>
    <property type="evidence" value="ECO:0007669"/>
    <property type="project" value="UniProtKB-UniRule"/>
</dbReference>
<keyword evidence="3 5" id="KW-0378">Hydrolase</keyword>
<dbReference type="InterPro" id="IPR006675">
    <property type="entry name" value="HDIG_dom"/>
</dbReference>
<dbReference type="AlphaFoldDB" id="A0A2A9E5J6"/>
<evidence type="ECO:0000256" key="6">
    <source>
        <dbReference type="NCBIfam" id="TIGR03319"/>
    </source>
</evidence>
<dbReference type="InterPro" id="IPR006674">
    <property type="entry name" value="HD_domain"/>
</dbReference>
<dbReference type="RefSeq" id="WP_245862237.1">
    <property type="nucleotide sequence ID" value="NZ_PDJG01000001.1"/>
</dbReference>
<comment type="caution">
    <text evidence="9">The sequence shown here is derived from an EMBL/GenBank/DDBJ whole genome shotgun (WGS) entry which is preliminary data.</text>
</comment>
<evidence type="ECO:0000256" key="4">
    <source>
        <dbReference type="ARBA" id="ARBA00022884"/>
    </source>
</evidence>
<dbReference type="Pfam" id="PF01966">
    <property type="entry name" value="HD"/>
    <property type="match status" value="1"/>
</dbReference>
<keyword evidence="10" id="KW-1185">Reference proteome</keyword>
<dbReference type="InterPro" id="IPR004088">
    <property type="entry name" value="KH_dom_type_1"/>
</dbReference>
<dbReference type="PROSITE" id="PS50084">
    <property type="entry name" value="KH_TYPE_1"/>
    <property type="match status" value="1"/>
</dbReference>
<evidence type="ECO:0000259" key="8">
    <source>
        <dbReference type="PROSITE" id="PS51831"/>
    </source>
</evidence>
<keyword evidence="4 5" id="KW-0694">RNA-binding</keyword>
<comment type="similarity">
    <text evidence="5">Belongs to the RNase Y family.</text>
</comment>
<dbReference type="Pfam" id="PF00013">
    <property type="entry name" value="KH_1"/>
    <property type="match status" value="1"/>
</dbReference>
<dbReference type="SMART" id="SM00322">
    <property type="entry name" value="KH"/>
    <property type="match status" value="1"/>
</dbReference>
<dbReference type="CDD" id="cd00077">
    <property type="entry name" value="HDc"/>
    <property type="match status" value="1"/>
</dbReference>
<evidence type="ECO:0000256" key="2">
    <source>
        <dbReference type="ARBA" id="ARBA00022759"/>
    </source>
</evidence>
<name>A0A2A9E5J6_9MICO</name>
<comment type="function">
    <text evidence="5">Endoribonuclease that initiates mRNA decay.</text>
</comment>
<dbReference type="EMBL" id="PDJG01000001">
    <property type="protein sequence ID" value="PFG33502.1"/>
    <property type="molecule type" value="Genomic_DNA"/>
</dbReference>
<dbReference type="PROSITE" id="PS51831">
    <property type="entry name" value="HD"/>
    <property type="match status" value="1"/>
</dbReference>
<dbReference type="CDD" id="cd22431">
    <property type="entry name" value="KH-I_RNaseY"/>
    <property type="match status" value="1"/>
</dbReference>
<evidence type="ECO:0000256" key="5">
    <source>
        <dbReference type="HAMAP-Rule" id="MF_00335"/>
    </source>
</evidence>
<dbReference type="PANTHER" id="PTHR12826">
    <property type="entry name" value="RIBONUCLEASE Y"/>
    <property type="match status" value="1"/>
</dbReference>
<dbReference type="EC" id="3.1.-.-" evidence="5 6"/>
<reference evidence="9 10" key="1">
    <citation type="submission" date="2017-10" db="EMBL/GenBank/DDBJ databases">
        <title>Sequencing the genomes of 1000 actinobacteria strains.</title>
        <authorList>
            <person name="Klenk H.-P."/>
        </authorList>
    </citation>
    <scope>NUCLEOTIDE SEQUENCE [LARGE SCALE GENOMIC DNA]</scope>
    <source>
        <strain evidence="9 10">DSM 18966</strain>
    </source>
</reference>
<evidence type="ECO:0000256" key="3">
    <source>
        <dbReference type="ARBA" id="ARBA00022801"/>
    </source>
</evidence>
<dbReference type="NCBIfam" id="TIGR00277">
    <property type="entry name" value="HDIG"/>
    <property type="match status" value="1"/>
</dbReference>
<dbReference type="SMART" id="SM00471">
    <property type="entry name" value="HDc"/>
    <property type="match status" value="1"/>
</dbReference>
<dbReference type="SUPFAM" id="SSF54791">
    <property type="entry name" value="Eukaryotic type KH-domain (KH-domain type I)"/>
    <property type="match status" value="1"/>
</dbReference>
<accession>A0A2A9E5J6</accession>
<protein>
    <recommendedName>
        <fullName evidence="5 6">Ribonuclease Y</fullName>
        <shortName evidence="5">RNase Y</shortName>
        <ecNumber evidence="5 6">3.1.-.-</ecNumber>
    </recommendedName>
</protein>
<proteinExistence type="inferred from homology"/>
<sequence length="488" mass="52669">MTVQDLGILLALLGASLVALLLVQVARREAAAVREQATQDVAEVREDVKRREAESRQRLEEARETERDVADQRRRAEAATERAEALVLDTEKRQREASDEMRRLRAQMLSQLEATAGISREEAGARLVDELREQALQDASTRVRRIEATARQHADERARRIVATSVQRLAVATSSQIAVVVLALPSEDMRGRIIGKEGRNIRTFEAVTGVNVILDGDSRSVQLSSFDPERRELAEVTMRLLMDDGRIQPQRIEAAYADAVAGASSRTVAAGHDAAVEAGVQRLSPELIESMGRLRLRTSYAQNVLRHSVETALIAAAMAAEVGADVDVARRSAFLHDIGKGFTGAATGSHARLGALLAERSGESSAVVNAIAAHHGEVDAQSVEAVLLQAADATSAARPGARHDDLDRYVDRMEQLEALVAGHPGVRRVLAMASGHEVRVVVEPSEVADSELDELATAIAAHIEKDLAYPGEIAITVVRELRAVATAG</sequence>
<keyword evidence="2 5" id="KW-0255">Endonuclease</keyword>
<dbReference type="Gene3D" id="3.30.310.210">
    <property type="match status" value="1"/>
</dbReference>
<dbReference type="InterPro" id="IPR003607">
    <property type="entry name" value="HD/PDEase_dom"/>
</dbReference>
<dbReference type="HAMAP" id="MF_00335">
    <property type="entry name" value="RNase_Y"/>
    <property type="match status" value="1"/>
</dbReference>
<dbReference type="SUPFAM" id="SSF109604">
    <property type="entry name" value="HD-domain/PDEase-like"/>
    <property type="match status" value="1"/>
</dbReference>
<evidence type="ECO:0000313" key="9">
    <source>
        <dbReference type="EMBL" id="PFG33502.1"/>
    </source>
</evidence>
<dbReference type="Proteomes" id="UP000225548">
    <property type="component" value="Unassembled WGS sequence"/>
</dbReference>
<dbReference type="GO" id="GO:0006402">
    <property type="term" value="P:mRNA catabolic process"/>
    <property type="evidence" value="ECO:0007669"/>
    <property type="project" value="UniProtKB-UniRule"/>
</dbReference>
<dbReference type="NCBIfam" id="TIGR03319">
    <property type="entry name" value="RNase_Y"/>
    <property type="match status" value="1"/>
</dbReference>
<dbReference type="InterPro" id="IPR022711">
    <property type="entry name" value="RNase_Y_N"/>
</dbReference>
<evidence type="ECO:0000313" key="10">
    <source>
        <dbReference type="Proteomes" id="UP000225548"/>
    </source>
</evidence>
<dbReference type="InterPro" id="IPR036612">
    <property type="entry name" value="KH_dom_type_1_sf"/>
</dbReference>
<dbReference type="InterPro" id="IPR004087">
    <property type="entry name" value="KH_dom"/>
</dbReference>
<evidence type="ECO:0000256" key="7">
    <source>
        <dbReference type="SAM" id="MobiDB-lite"/>
    </source>
</evidence>
<gene>
    <name evidence="5" type="primary">rny</name>
    <name evidence="9" type="ORF">ATL42_1379</name>
</gene>
<dbReference type="Gene3D" id="1.10.3210.10">
    <property type="entry name" value="Hypothetical protein af1432"/>
    <property type="match status" value="1"/>
</dbReference>
<dbReference type="GO" id="GO:0003723">
    <property type="term" value="F:RNA binding"/>
    <property type="evidence" value="ECO:0007669"/>
    <property type="project" value="UniProtKB-UniRule"/>
</dbReference>
<dbReference type="Pfam" id="PF12072">
    <property type="entry name" value="RNase_Y_N"/>
    <property type="match status" value="1"/>
</dbReference>
<dbReference type="InterPro" id="IPR017705">
    <property type="entry name" value="Ribonuclease_Y"/>
</dbReference>
<dbReference type="PANTHER" id="PTHR12826:SF15">
    <property type="entry name" value="RIBONUCLEASE Y"/>
    <property type="match status" value="1"/>
</dbReference>